<evidence type="ECO:0000313" key="3">
    <source>
        <dbReference type="EMBL" id="MDC7677426.1"/>
    </source>
</evidence>
<protein>
    <submittedName>
        <fullName evidence="3">PhzF family phenazine biosynthesis protein</fullName>
    </submittedName>
</protein>
<keyword evidence="2" id="KW-0413">Isomerase</keyword>
<dbReference type="NCBIfam" id="TIGR00654">
    <property type="entry name" value="PhzF_family"/>
    <property type="match status" value="1"/>
</dbReference>
<sequence>MKQFLVDAFARAPFMGNPAAVVEPFNAWPSDDFMSRLAMENNQAETAYMVRTDEANVFSLRWFTPAVEVNLCGHATLAAAHALFTELGLEAEVVHFDTLHAGRLSVRRAGGQLEMDFPAYPVQAIEAAPEIEAVIGQAAVATFGGPMLILQLASEAAVRDLKFNAGEISYPQPCTLFDAAHVVVTAFADEDSPYEVISRFFAPGFGIAEDPTTGSMHCALMPLYAGLTGKAVLDFHQAYPRRGGDLRCELAGDRVKLRGQAITTQKTQVMLAPTGYV</sequence>
<dbReference type="PIRSF" id="PIRSF016184">
    <property type="entry name" value="PhzC_PhzF"/>
    <property type="match status" value="1"/>
</dbReference>
<dbReference type="Pfam" id="PF02567">
    <property type="entry name" value="PhzC-PhzF"/>
    <property type="match status" value="1"/>
</dbReference>
<dbReference type="SUPFAM" id="SSF54506">
    <property type="entry name" value="Diaminopimelate epimerase-like"/>
    <property type="match status" value="1"/>
</dbReference>
<keyword evidence="4" id="KW-1185">Reference proteome</keyword>
<gene>
    <name evidence="3" type="ORF">PQU98_14870</name>
</gene>
<organism evidence="3 4">
    <name type="scientific">Asticcacaulis machinosus</name>
    <dbReference type="NCBI Taxonomy" id="2984211"/>
    <lineage>
        <taxon>Bacteria</taxon>
        <taxon>Pseudomonadati</taxon>
        <taxon>Pseudomonadota</taxon>
        <taxon>Alphaproteobacteria</taxon>
        <taxon>Caulobacterales</taxon>
        <taxon>Caulobacteraceae</taxon>
        <taxon>Asticcacaulis</taxon>
    </lineage>
</organism>
<dbReference type="EMBL" id="JAQQKV010000003">
    <property type="protein sequence ID" value="MDC7677426.1"/>
    <property type="molecule type" value="Genomic_DNA"/>
</dbReference>
<dbReference type="PANTHER" id="PTHR13774">
    <property type="entry name" value="PHENAZINE BIOSYNTHESIS PROTEIN"/>
    <property type="match status" value="1"/>
</dbReference>
<proteinExistence type="inferred from homology"/>
<evidence type="ECO:0000256" key="1">
    <source>
        <dbReference type="ARBA" id="ARBA00008270"/>
    </source>
</evidence>
<evidence type="ECO:0000313" key="4">
    <source>
        <dbReference type="Proteomes" id="UP001218579"/>
    </source>
</evidence>
<reference evidence="3 4" key="1">
    <citation type="submission" date="2023-01" db="EMBL/GenBank/DDBJ databases">
        <title>Novel species of the genus Asticcacaulis isolated from rivers.</title>
        <authorList>
            <person name="Lu H."/>
        </authorList>
    </citation>
    <scope>NUCLEOTIDE SEQUENCE [LARGE SCALE GENOMIC DNA]</scope>
    <source>
        <strain evidence="3 4">LKC15W</strain>
    </source>
</reference>
<dbReference type="Gene3D" id="3.10.310.10">
    <property type="entry name" value="Diaminopimelate Epimerase, Chain A, domain 1"/>
    <property type="match status" value="2"/>
</dbReference>
<dbReference type="RefSeq" id="WP_272745745.1">
    <property type="nucleotide sequence ID" value="NZ_JAQQKV010000003.1"/>
</dbReference>
<evidence type="ECO:0000256" key="2">
    <source>
        <dbReference type="ARBA" id="ARBA00023235"/>
    </source>
</evidence>
<dbReference type="PANTHER" id="PTHR13774:SF17">
    <property type="entry name" value="PHENAZINE BIOSYNTHESIS-LIKE DOMAIN-CONTAINING PROTEIN"/>
    <property type="match status" value="1"/>
</dbReference>
<dbReference type="InterPro" id="IPR003719">
    <property type="entry name" value="Phenazine_PhzF-like"/>
</dbReference>
<accession>A0ABT5HMQ5</accession>
<name>A0ABT5HMQ5_9CAUL</name>
<comment type="caution">
    <text evidence="3">The sequence shown here is derived from an EMBL/GenBank/DDBJ whole genome shotgun (WGS) entry which is preliminary data.</text>
</comment>
<dbReference type="Proteomes" id="UP001218579">
    <property type="component" value="Unassembled WGS sequence"/>
</dbReference>
<comment type="similarity">
    <text evidence="1">Belongs to the PhzF family.</text>
</comment>